<dbReference type="Gene3D" id="3.30.160.70">
    <property type="entry name" value="Methylated DNA-protein cysteine methyltransferase domain"/>
    <property type="match status" value="1"/>
</dbReference>
<dbReference type="SUPFAM" id="SSF53155">
    <property type="entry name" value="Methylated DNA-protein cysteine methyltransferase domain"/>
    <property type="match status" value="1"/>
</dbReference>
<keyword evidence="13" id="KW-1185">Reference proteome</keyword>
<evidence type="ECO:0000259" key="11">
    <source>
        <dbReference type="Pfam" id="PF02870"/>
    </source>
</evidence>
<dbReference type="PROSITE" id="PS00374">
    <property type="entry name" value="MGMT"/>
    <property type="match status" value="1"/>
</dbReference>
<dbReference type="InterPro" id="IPR008332">
    <property type="entry name" value="MethylG_MeTrfase_N"/>
</dbReference>
<dbReference type="GO" id="GO:0005737">
    <property type="term" value="C:cytoplasm"/>
    <property type="evidence" value="ECO:0007669"/>
    <property type="project" value="UniProtKB-SubCell"/>
</dbReference>
<feature type="domain" description="Methylated-DNA-[protein]-cysteine S-methyltransferase DNA binding" evidence="10">
    <location>
        <begin position="70"/>
        <end position="148"/>
    </location>
</feature>
<evidence type="ECO:0000313" key="12">
    <source>
        <dbReference type="EMBL" id="ANE49513.1"/>
    </source>
</evidence>
<dbReference type="Pfam" id="PF01035">
    <property type="entry name" value="DNA_binding_1"/>
    <property type="match status" value="1"/>
</dbReference>
<evidence type="ECO:0000313" key="13">
    <source>
        <dbReference type="Proteomes" id="UP000077177"/>
    </source>
</evidence>
<name>A0A172TRW9_9BACT</name>
<comment type="miscellaneous">
    <text evidence="9">This enzyme catalyzes only one turnover and therefore is not strictly catalytic. According to one definition, an enzyme is a biocatalyst that acts repeatedly and over many reaction cycles.</text>
</comment>
<dbReference type="GO" id="GO:0003908">
    <property type="term" value="F:methylated-DNA-[protein]-cysteine S-methyltransferase activity"/>
    <property type="evidence" value="ECO:0007669"/>
    <property type="project" value="UniProtKB-UniRule"/>
</dbReference>
<dbReference type="InterPro" id="IPR036388">
    <property type="entry name" value="WH-like_DNA-bd_sf"/>
</dbReference>
<keyword evidence="7 9" id="KW-0234">DNA repair</keyword>
<sequence length="159" mass="17713">MYTSYISSPVGNLQLQCSDEGITTVNFWEEAIATSDTHPLLKQCQQELEEYFAGQRKEFSIPLELNGTTFQTRVWTALQDIPYGKTVSYMGLSKTLGDVKAIRAVGTANGRNKIAIIIPCHRVIGSNSSLTGYAGGLWRKQWLLEHEAKFHSGVQTLPF</sequence>
<evidence type="ECO:0000256" key="7">
    <source>
        <dbReference type="ARBA" id="ARBA00023204"/>
    </source>
</evidence>
<protein>
    <recommendedName>
        <fullName evidence="9">Methylated-DNA--protein-cysteine methyltransferase</fullName>
        <ecNumber evidence="9">2.1.1.63</ecNumber>
    </recommendedName>
    <alternativeName>
        <fullName evidence="9">6-O-methylguanine-DNA methyltransferase</fullName>
        <shortName evidence="9">MGMT</shortName>
    </alternativeName>
    <alternativeName>
        <fullName evidence="9">O-6-methylguanine-DNA-alkyltransferase</fullName>
    </alternativeName>
</protein>
<evidence type="ECO:0000256" key="3">
    <source>
        <dbReference type="ARBA" id="ARBA00022490"/>
    </source>
</evidence>
<reference evidence="12 13" key="2">
    <citation type="journal article" date="2016" name="Int. J. Syst. Evol. Microbiol.">
        <title>Flavisolibacter tropicus sp. nov., isolated from tropical soil.</title>
        <authorList>
            <person name="Lee J.J."/>
            <person name="Kang M.S."/>
            <person name="Kim G.S."/>
            <person name="Lee C.S."/>
            <person name="Lim S."/>
            <person name="Lee J."/>
            <person name="Roh S.H."/>
            <person name="Kang H."/>
            <person name="Ha J.M."/>
            <person name="Bae S."/>
            <person name="Jung H.Y."/>
            <person name="Kim M.K."/>
        </authorList>
    </citation>
    <scope>NUCLEOTIDE SEQUENCE [LARGE SCALE GENOMIC DNA]</scope>
    <source>
        <strain evidence="12 13">LCS9</strain>
    </source>
</reference>
<organism evidence="12 13">
    <name type="scientific">Flavisolibacter tropicus</name>
    <dbReference type="NCBI Taxonomy" id="1492898"/>
    <lineage>
        <taxon>Bacteria</taxon>
        <taxon>Pseudomonadati</taxon>
        <taxon>Bacteroidota</taxon>
        <taxon>Chitinophagia</taxon>
        <taxon>Chitinophagales</taxon>
        <taxon>Chitinophagaceae</taxon>
        <taxon>Flavisolibacter</taxon>
    </lineage>
</organism>
<dbReference type="HAMAP" id="MF_00772">
    <property type="entry name" value="OGT"/>
    <property type="match status" value="1"/>
</dbReference>
<dbReference type="PATRIC" id="fig|1492898.3.peg.516"/>
<keyword evidence="3 9" id="KW-0963">Cytoplasm</keyword>
<evidence type="ECO:0000256" key="8">
    <source>
        <dbReference type="ARBA" id="ARBA00049348"/>
    </source>
</evidence>
<feature type="domain" description="Methylguanine DNA methyltransferase ribonuclease-like" evidence="11">
    <location>
        <begin position="1"/>
        <end position="65"/>
    </location>
</feature>
<dbReference type="InterPro" id="IPR001497">
    <property type="entry name" value="MethylDNA_cys_MeTrfase_AS"/>
</dbReference>
<evidence type="ECO:0000256" key="6">
    <source>
        <dbReference type="ARBA" id="ARBA00022763"/>
    </source>
</evidence>
<dbReference type="PANTHER" id="PTHR10815">
    <property type="entry name" value="METHYLATED-DNA--PROTEIN-CYSTEINE METHYLTRANSFERASE"/>
    <property type="match status" value="1"/>
</dbReference>
<dbReference type="InterPro" id="IPR036217">
    <property type="entry name" value="MethylDNA_cys_MeTrfase_DNAb"/>
</dbReference>
<dbReference type="OrthoDB" id="9802228at2"/>
<dbReference type="AlphaFoldDB" id="A0A172TRW9"/>
<dbReference type="Pfam" id="PF02870">
    <property type="entry name" value="Methyltransf_1N"/>
    <property type="match status" value="1"/>
</dbReference>
<dbReference type="InterPro" id="IPR036631">
    <property type="entry name" value="MGMT_N_sf"/>
</dbReference>
<keyword evidence="4 9" id="KW-0489">Methyltransferase</keyword>
<dbReference type="NCBIfam" id="TIGR00589">
    <property type="entry name" value="ogt"/>
    <property type="match status" value="1"/>
</dbReference>
<dbReference type="RefSeq" id="WP_066401624.1">
    <property type="nucleotide sequence ID" value="NZ_CP011390.1"/>
</dbReference>
<dbReference type="InterPro" id="IPR014048">
    <property type="entry name" value="MethylDNA_cys_MeTrfase_DNA-bd"/>
</dbReference>
<comment type="function">
    <text evidence="9">Involved in the cellular defense against the biological effects of O6-methylguanine (O6-MeG) and O4-methylthymine (O4-MeT) in DNA. Repairs the methylated nucleobase in DNA by stoichiometrically transferring the methyl group to a cysteine residue in the enzyme. This is a suicide reaction: the enzyme is irreversibly inactivated.</text>
</comment>
<dbReference type="GO" id="GO:0032259">
    <property type="term" value="P:methylation"/>
    <property type="evidence" value="ECO:0007669"/>
    <property type="project" value="UniProtKB-KW"/>
</dbReference>
<dbReference type="Proteomes" id="UP000077177">
    <property type="component" value="Chromosome"/>
</dbReference>
<evidence type="ECO:0000256" key="4">
    <source>
        <dbReference type="ARBA" id="ARBA00022603"/>
    </source>
</evidence>
<dbReference type="KEGG" id="fla:SY85_02360"/>
<keyword evidence="6 9" id="KW-0227">DNA damage</keyword>
<dbReference type="SUPFAM" id="SSF46767">
    <property type="entry name" value="Methylated DNA-protein cysteine methyltransferase, C-terminal domain"/>
    <property type="match status" value="1"/>
</dbReference>
<proteinExistence type="inferred from homology"/>
<evidence type="ECO:0000256" key="1">
    <source>
        <dbReference type="ARBA" id="ARBA00001286"/>
    </source>
</evidence>
<comment type="subcellular location">
    <subcellularLocation>
        <location evidence="9">Cytoplasm</location>
    </subcellularLocation>
</comment>
<gene>
    <name evidence="12" type="ORF">SY85_02360</name>
</gene>
<dbReference type="EMBL" id="CP011390">
    <property type="protein sequence ID" value="ANE49513.1"/>
    <property type="molecule type" value="Genomic_DNA"/>
</dbReference>
<evidence type="ECO:0000259" key="10">
    <source>
        <dbReference type="Pfam" id="PF01035"/>
    </source>
</evidence>
<dbReference type="EC" id="2.1.1.63" evidence="9"/>
<keyword evidence="5 9" id="KW-0808">Transferase</keyword>
<comment type="catalytic activity">
    <reaction evidence="8 9">
        <text>a 6-O-methyl-2'-deoxyguanosine in DNA + L-cysteinyl-[protein] = S-methyl-L-cysteinyl-[protein] + a 2'-deoxyguanosine in DNA</text>
        <dbReference type="Rhea" id="RHEA:24000"/>
        <dbReference type="Rhea" id="RHEA-COMP:10131"/>
        <dbReference type="Rhea" id="RHEA-COMP:10132"/>
        <dbReference type="Rhea" id="RHEA-COMP:11367"/>
        <dbReference type="Rhea" id="RHEA-COMP:11368"/>
        <dbReference type="ChEBI" id="CHEBI:29950"/>
        <dbReference type="ChEBI" id="CHEBI:82612"/>
        <dbReference type="ChEBI" id="CHEBI:85445"/>
        <dbReference type="ChEBI" id="CHEBI:85448"/>
        <dbReference type="EC" id="2.1.1.63"/>
    </reaction>
</comment>
<evidence type="ECO:0000256" key="9">
    <source>
        <dbReference type="HAMAP-Rule" id="MF_00772"/>
    </source>
</evidence>
<comment type="catalytic activity">
    <reaction evidence="1 9">
        <text>a 4-O-methyl-thymidine in DNA + L-cysteinyl-[protein] = a thymidine in DNA + S-methyl-L-cysteinyl-[protein]</text>
        <dbReference type="Rhea" id="RHEA:53428"/>
        <dbReference type="Rhea" id="RHEA-COMP:10131"/>
        <dbReference type="Rhea" id="RHEA-COMP:10132"/>
        <dbReference type="Rhea" id="RHEA-COMP:13555"/>
        <dbReference type="Rhea" id="RHEA-COMP:13556"/>
        <dbReference type="ChEBI" id="CHEBI:29950"/>
        <dbReference type="ChEBI" id="CHEBI:82612"/>
        <dbReference type="ChEBI" id="CHEBI:137386"/>
        <dbReference type="ChEBI" id="CHEBI:137387"/>
        <dbReference type="EC" id="2.1.1.63"/>
    </reaction>
</comment>
<dbReference type="GO" id="GO:0006307">
    <property type="term" value="P:DNA alkylation repair"/>
    <property type="evidence" value="ECO:0007669"/>
    <property type="project" value="UniProtKB-UniRule"/>
</dbReference>
<dbReference type="CDD" id="cd06445">
    <property type="entry name" value="ATase"/>
    <property type="match status" value="1"/>
</dbReference>
<feature type="active site" description="Nucleophile; methyl group acceptor" evidence="9">
    <location>
        <position position="120"/>
    </location>
</feature>
<comment type="similarity">
    <text evidence="2 9">Belongs to the MGMT family.</text>
</comment>
<reference evidence="13" key="1">
    <citation type="submission" date="2015-01" db="EMBL/GenBank/DDBJ databases">
        <title>Flavisolibacter sp./LCS9/ whole genome sequencing.</title>
        <authorList>
            <person name="Kim M.K."/>
            <person name="Srinivasan S."/>
            <person name="Lee J.-J."/>
        </authorList>
    </citation>
    <scope>NUCLEOTIDE SEQUENCE [LARGE SCALE GENOMIC DNA]</scope>
    <source>
        <strain evidence="13">LCS9</strain>
    </source>
</reference>
<dbReference type="Gene3D" id="1.10.10.10">
    <property type="entry name" value="Winged helix-like DNA-binding domain superfamily/Winged helix DNA-binding domain"/>
    <property type="match status" value="1"/>
</dbReference>
<dbReference type="STRING" id="1492898.SY85_02360"/>
<dbReference type="InterPro" id="IPR023546">
    <property type="entry name" value="MGMT"/>
</dbReference>
<evidence type="ECO:0000256" key="2">
    <source>
        <dbReference type="ARBA" id="ARBA00008711"/>
    </source>
</evidence>
<dbReference type="FunFam" id="1.10.10.10:FF:000214">
    <property type="entry name" value="Methylated-DNA--protein-cysteine methyltransferase"/>
    <property type="match status" value="1"/>
</dbReference>
<evidence type="ECO:0000256" key="5">
    <source>
        <dbReference type="ARBA" id="ARBA00022679"/>
    </source>
</evidence>
<accession>A0A172TRW9</accession>
<dbReference type="PANTHER" id="PTHR10815:SF13">
    <property type="entry name" value="METHYLATED-DNA--PROTEIN-CYSTEINE METHYLTRANSFERASE"/>
    <property type="match status" value="1"/>
</dbReference>